<evidence type="ECO:0000313" key="3">
    <source>
        <dbReference type="Proteomes" id="UP000321440"/>
    </source>
</evidence>
<dbReference type="InterPro" id="IPR001387">
    <property type="entry name" value="Cro/C1-type_HTH"/>
</dbReference>
<keyword evidence="3" id="KW-1185">Reference proteome</keyword>
<dbReference type="OrthoDB" id="9804186at2"/>
<dbReference type="CDD" id="cd00093">
    <property type="entry name" value="HTH_XRE"/>
    <property type="match status" value="1"/>
</dbReference>
<dbReference type="PANTHER" id="PTHR37301">
    <property type="entry name" value="DNA-BINDING PROTEIN-RELATED"/>
    <property type="match status" value="1"/>
</dbReference>
<comment type="caution">
    <text evidence="2">The sequence shown here is derived from an EMBL/GenBank/DDBJ whole genome shotgun (WGS) entry which is preliminary data.</text>
</comment>
<dbReference type="Gene3D" id="1.10.260.40">
    <property type="entry name" value="lambda repressor-like DNA-binding domains"/>
    <property type="match status" value="1"/>
</dbReference>
<reference evidence="2 3" key="1">
    <citation type="submission" date="2019-07" db="EMBL/GenBank/DDBJ databases">
        <title>Whole genome shotgun sequence of Alkalibacillus haloalkaliphilus NBRC 103110.</title>
        <authorList>
            <person name="Hosoyama A."/>
            <person name="Uohara A."/>
            <person name="Ohji S."/>
            <person name="Ichikawa N."/>
        </authorList>
    </citation>
    <scope>NUCLEOTIDE SEQUENCE [LARGE SCALE GENOMIC DNA]</scope>
    <source>
        <strain evidence="2 3">NBRC 103110</strain>
    </source>
</reference>
<organism evidence="2 3">
    <name type="scientific">Alkalibacillus haloalkaliphilus</name>
    <dbReference type="NCBI Taxonomy" id="94136"/>
    <lineage>
        <taxon>Bacteria</taxon>
        <taxon>Bacillati</taxon>
        <taxon>Bacillota</taxon>
        <taxon>Bacilli</taxon>
        <taxon>Bacillales</taxon>
        <taxon>Bacillaceae</taxon>
        <taxon>Alkalibacillus</taxon>
    </lineage>
</organism>
<proteinExistence type="predicted"/>
<gene>
    <name evidence="2" type="ORF">AHA02nite_25310</name>
</gene>
<protein>
    <recommendedName>
        <fullName evidence="1">HTH cro/C1-type domain-containing protein</fullName>
    </recommendedName>
</protein>
<dbReference type="AlphaFoldDB" id="A0A511W6M8"/>
<evidence type="ECO:0000259" key="1">
    <source>
        <dbReference type="PROSITE" id="PS50943"/>
    </source>
</evidence>
<accession>A0A511W6M8</accession>
<dbReference type="SUPFAM" id="SSF47413">
    <property type="entry name" value="lambda repressor-like DNA-binding domains"/>
    <property type="match status" value="1"/>
</dbReference>
<dbReference type="EMBL" id="BJYA01000018">
    <property type="protein sequence ID" value="GEN46755.1"/>
    <property type="molecule type" value="Genomic_DNA"/>
</dbReference>
<evidence type="ECO:0000313" key="2">
    <source>
        <dbReference type="EMBL" id="GEN46755.1"/>
    </source>
</evidence>
<dbReference type="Proteomes" id="UP000321440">
    <property type="component" value="Unassembled WGS sequence"/>
</dbReference>
<sequence length="214" mass="25587">MSTQKVYNVVLFGYNDNIKELIKNFKEVVIIHKIFSKLRLILAEQGMSMAKLKSKTDISRTTISKLYHNKSNGIQFDTLEELCKLLNCRPEDILSYEEIQIDYKVIDIWTDCEDILNDGNGRITNDVARWIIEAEILYEGEKNILELIVEVGFDYRNPDHIDIEIPDFYDETYEKLNELKYPYYIQEYIKEYLKPYLYYEIEQIVDYRVNFLNL</sequence>
<dbReference type="PROSITE" id="PS50943">
    <property type="entry name" value="HTH_CROC1"/>
    <property type="match status" value="1"/>
</dbReference>
<dbReference type="Pfam" id="PF13443">
    <property type="entry name" value="HTH_26"/>
    <property type="match status" value="1"/>
</dbReference>
<dbReference type="PANTHER" id="PTHR37301:SF1">
    <property type="entry name" value="DNA-BINDING PROTEIN"/>
    <property type="match status" value="1"/>
</dbReference>
<dbReference type="SMART" id="SM00530">
    <property type="entry name" value="HTH_XRE"/>
    <property type="match status" value="1"/>
</dbReference>
<name>A0A511W6M8_9BACI</name>
<dbReference type="GO" id="GO:0003677">
    <property type="term" value="F:DNA binding"/>
    <property type="evidence" value="ECO:0007669"/>
    <property type="project" value="InterPro"/>
</dbReference>
<feature type="domain" description="HTH cro/C1-type" evidence="1">
    <location>
        <begin position="38"/>
        <end position="93"/>
    </location>
</feature>
<dbReference type="InterPro" id="IPR010982">
    <property type="entry name" value="Lambda_DNA-bd_dom_sf"/>
</dbReference>